<evidence type="ECO:0000256" key="9">
    <source>
        <dbReference type="ARBA" id="ARBA00022759"/>
    </source>
</evidence>
<feature type="region of interest" description="Disordered" evidence="18">
    <location>
        <begin position="271"/>
        <end position="297"/>
    </location>
</feature>
<dbReference type="GO" id="GO:0005775">
    <property type="term" value="C:vacuolar lumen"/>
    <property type="evidence" value="ECO:0007669"/>
    <property type="project" value="UniProtKB-SubCell"/>
</dbReference>
<dbReference type="PROSITE" id="PS00530">
    <property type="entry name" value="RNASE_T2_1"/>
    <property type="match status" value="1"/>
</dbReference>
<feature type="active site" evidence="16">
    <location>
        <position position="85"/>
    </location>
</feature>
<comment type="function">
    <text evidence="14">Rnase which modulates cell survival under stress conditions. Released from the vacuole to the cytoplasm during stress to promote tRNA and rRNA cleavage and to activate separately a downstream pathway that promotes cell death. Involved in cell size, vacuolar morphology and growth at high temperatures and high salt concentration.</text>
</comment>
<evidence type="ECO:0000256" key="1">
    <source>
        <dbReference type="ARBA" id="ARBA00004410"/>
    </source>
</evidence>
<evidence type="ECO:0000256" key="18">
    <source>
        <dbReference type="SAM" id="MobiDB-lite"/>
    </source>
</evidence>
<dbReference type="FunFam" id="3.90.730.10:FF:000004">
    <property type="entry name" value="Ribonuclease T2-like"/>
    <property type="match status" value="1"/>
</dbReference>
<dbReference type="InterPro" id="IPR001568">
    <property type="entry name" value="RNase_T2-like"/>
</dbReference>
<feature type="domain" description="RNase T2-like C-terminal" evidence="19">
    <location>
        <begin position="304"/>
        <end position="378"/>
    </location>
</feature>
<proteinExistence type="inferred from homology"/>
<dbReference type="EC" id="4.6.1.19" evidence="4"/>
<evidence type="ECO:0000313" key="20">
    <source>
        <dbReference type="EMBL" id="KAK5635475.1"/>
    </source>
</evidence>
<keyword evidence="21" id="KW-1185">Reference proteome</keyword>
<dbReference type="CDD" id="cd01061">
    <property type="entry name" value="RNase_T2_euk"/>
    <property type="match status" value="1"/>
</dbReference>
<dbReference type="Proteomes" id="UP001305414">
    <property type="component" value="Unassembled WGS sequence"/>
</dbReference>
<dbReference type="InterPro" id="IPR033130">
    <property type="entry name" value="RNase_T2_His_AS_2"/>
</dbReference>
<dbReference type="AlphaFoldDB" id="A0AAN7UMD3"/>
<evidence type="ECO:0000256" key="13">
    <source>
        <dbReference type="ARBA" id="ARBA00023239"/>
    </source>
</evidence>
<evidence type="ECO:0000256" key="14">
    <source>
        <dbReference type="ARBA" id="ARBA00025494"/>
    </source>
</evidence>
<dbReference type="GO" id="GO:0006401">
    <property type="term" value="P:RNA catabolic process"/>
    <property type="evidence" value="ECO:0007669"/>
    <property type="project" value="TreeGrafter"/>
</dbReference>
<keyword evidence="12" id="KW-0325">Glycoprotein</keyword>
<evidence type="ECO:0000313" key="21">
    <source>
        <dbReference type="Proteomes" id="UP001305414"/>
    </source>
</evidence>
<dbReference type="GO" id="GO:0005576">
    <property type="term" value="C:extracellular region"/>
    <property type="evidence" value="ECO:0007669"/>
    <property type="project" value="TreeGrafter"/>
</dbReference>
<reference evidence="20 21" key="1">
    <citation type="submission" date="2023-10" db="EMBL/GenBank/DDBJ databases">
        <title>Draft genome sequence of Xylaria bambusicola isolate GMP-LS, the root and basal stem rot pathogen of sugarcane in Indonesia.</title>
        <authorList>
            <person name="Selvaraj P."/>
            <person name="Muralishankar V."/>
            <person name="Muruganantham S."/>
            <person name="Sp S."/>
            <person name="Haryani S."/>
            <person name="Lau K.J.X."/>
            <person name="Naqvi N.I."/>
        </authorList>
    </citation>
    <scope>NUCLEOTIDE SEQUENCE [LARGE SCALE GENOMIC DNA]</scope>
    <source>
        <strain evidence="20">GMP-LS</strain>
    </source>
</reference>
<keyword evidence="7" id="KW-0540">Nuclease</keyword>
<comment type="similarity">
    <text evidence="3 17">Belongs to the RNase T2 family.</text>
</comment>
<keyword evidence="8" id="KW-0732">Signal</keyword>
<evidence type="ECO:0000256" key="2">
    <source>
        <dbReference type="ARBA" id="ARBA00004496"/>
    </source>
</evidence>
<keyword evidence="13" id="KW-0456">Lyase</keyword>
<dbReference type="PROSITE" id="PS00531">
    <property type="entry name" value="RNASE_T2_2"/>
    <property type="match status" value="1"/>
</dbReference>
<keyword evidence="5" id="KW-0963">Cytoplasm</keyword>
<evidence type="ECO:0000256" key="10">
    <source>
        <dbReference type="ARBA" id="ARBA00022801"/>
    </source>
</evidence>
<dbReference type="PANTHER" id="PTHR11240">
    <property type="entry name" value="RIBONUCLEASE T2"/>
    <property type="match status" value="1"/>
</dbReference>
<evidence type="ECO:0000256" key="7">
    <source>
        <dbReference type="ARBA" id="ARBA00022722"/>
    </source>
</evidence>
<dbReference type="EMBL" id="JAWHQM010000053">
    <property type="protein sequence ID" value="KAK5635475.1"/>
    <property type="molecule type" value="Genomic_DNA"/>
</dbReference>
<feature type="active site" evidence="16">
    <location>
        <position position="146"/>
    </location>
</feature>
<gene>
    <name evidence="20" type="ORF">RRF57_011187</name>
</gene>
<evidence type="ECO:0000256" key="4">
    <source>
        <dbReference type="ARBA" id="ARBA00012571"/>
    </source>
</evidence>
<accession>A0AAN7UMD3</accession>
<keyword evidence="10" id="KW-0378">Hydrolase</keyword>
<evidence type="ECO:0000256" key="8">
    <source>
        <dbReference type="ARBA" id="ARBA00022729"/>
    </source>
</evidence>
<dbReference type="InterPro" id="IPR036430">
    <property type="entry name" value="RNase_T2-like_sf"/>
</dbReference>
<comment type="subcellular location">
    <subcellularLocation>
        <location evidence="2">Cytoplasm</location>
    </subcellularLocation>
    <subcellularLocation>
        <location evidence="1">Vacuole lumen</location>
    </subcellularLocation>
</comment>
<dbReference type="InterPro" id="IPR057328">
    <property type="entry name" value="RNaseT2L_C"/>
</dbReference>
<dbReference type="InterPro" id="IPR033697">
    <property type="entry name" value="Ribonuclease_T2_eukaryotic"/>
</dbReference>
<keyword evidence="9" id="KW-0255">Endonuclease</keyword>
<evidence type="ECO:0000256" key="15">
    <source>
        <dbReference type="ARBA" id="ARBA00071169"/>
    </source>
</evidence>
<dbReference type="GO" id="GO:0033897">
    <property type="term" value="F:ribonuclease T2 activity"/>
    <property type="evidence" value="ECO:0007669"/>
    <property type="project" value="UniProtKB-EC"/>
</dbReference>
<dbReference type="SUPFAM" id="SSF55895">
    <property type="entry name" value="Ribonuclease Rh-like"/>
    <property type="match status" value="1"/>
</dbReference>
<keyword evidence="6" id="KW-0926">Vacuole</keyword>
<dbReference type="Pfam" id="PF00445">
    <property type="entry name" value="Ribonuclease_T2"/>
    <property type="match status" value="1"/>
</dbReference>
<evidence type="ECO:0000259" key="19">
    <source>
        <dbReference type="Pfam" id="PF25488"/>
    </source>
</evidence>
<evidence type="ECO:0000256" key="6">
    <source>
        <dbReference type="ARBA" id="ARBA00022554"/>
    </source>
</evidence>
<dbReference type="Pfam" id="PF25488">
    <property type="entry name" value="RNaseT2L_C"/>
    <property type="match status" value="1"/>
</dbReference>
<dbReference type="Gene3D" id="3.90.730.10">
    <property type="entry name" value="Ribonuclease T2-like"/>
    <property type="match status" value="1"/>
</dbReference>
<evidence type="ECO:0000256" key="11">
    <source>
        <dbReference type="ARBA" id="ARBA00023157"/>
    </source>
</evidence>
<evidence type="ECO:0000256" key="5">
    <source>
        <dbReference type="ARBA" id="ARBA00022490"/>
    </source>
</evidence>
<protein>
    <recommendedName>
        <fullName evidence="15">Ribonuclease T2-like</fullName>
        <ecNumber evidence="4">4.6.1.19</ecNumber>
    </recommendedName>
</protein>
<dbReference type="InterPro" id="IPR018188">
    <property type="entry name" value="RNase_T2_His_AS_1"/>
</dbReference>
<name>A0AAN7UMD3_9PEZI</name>
<evidence type="ECO:0000256" key="3">
    <source>
        <dbReference type="ARBA" id="ARBA00007469"/>
    </source>
</evidence>
<evidence type="ECO:0000256" key="16">
    <source>
        <dbReference type="PIRSR" id="PIRSR633697-1"/>
    </source>
</evidence>
<comment type="caution">
    <text evidence="20">The sequence shown here is derived from an EMBL/GenBank/DDBJ whole genome shotgun (WGS) entry which is preliminary data.</text>
</comment>
<keyword evidence="11" id="KW-1015">Disulfide bond</keyword>
<evidence type="ECO:0000256" key="17">
    <source>
        <dbReference type="RuleBase" id="RU004328"/>
    </source>
</evidence>
<dbReference type="GO" id="GO:0016787">
    <property type="term" value="F:hydrolase activity"/>
    <property type="evidence" value="ECO:0007669"/>
    <property type="project" value="UniProtKB-KW"/>
</dbReference>
<evidence type="ECO:0000256" key="12">
    <source>
        <dbReference type="ARBA" id="ARBA00023180"/>
    </source>
</evidence>
<dbReference type="PANTHER" id="PTHR11240:SF22">
    <property type="entry name" value="RIBONUCLEASE T2"/>
    <property type="match status" value="1"/>
</dbReference>
<sequence length="419" mass="44944">MSKGPNLKPCEIREAMFSKIAATLAVAGSAAAASVSCPADLPYSCANTTVVEDLCCFESPGGAVLLTQFWDTAPSTGPSDSWTLHGLWPDNCDGSYEQNCDPNRAYTNITAILQEKAPCTLKAMHVYWKDYKGNDESFWEHEFGKHGTCMSTLEPQCYSNYQPTEEVADYFTRAVDLFKSLPTYDWLAAAGIVPSSTATYTLAAIQAALTAHHGHEVVIRCSGSSLNELWYHYRVRGSIQSGEFAAVEPVGSGSTCPKTGIKYLPKYATSTPTTTTTTTTTTTKGSTPTPTATSVPTGVPGVLAGKGYIKVLPDGFMISTGNWYRASGTPATFTATPNDDGTAFTLETSKGPCQILADASLSCAPANIQTKFHVNGKSSYYRTPRASTLPLCPAARTRGSFTSRQRLCRCSCTGNRCRQ</sequence>
<dbReference type="GO" id="GO:0003723">
    <property type="term" value="F:RNA binding"/>
    <property type="evidence" value="ECO:0007669"/>
    <property type="project" value="InterPro"/>
</dbReference>
<organism evidence="20 21">
    <name type="scientific">Xylaria bambusicola</name>
    <dbReference type="NCBI Taxonomy" id="326684"/>
    <lineage>
        <taxon>Eukaryota</taxon>
        <taxon>Fungi</taxon>
        <taxon>Dikarya</taxon>
        <taxon>Ascomycota</taxon>
        <taxon>Pezizomycotina</taxon>
        <taxon>Sordariomycetes</taxon>
        <taxon>Xylariomycetidae</taxon>
        <taxon>Xylariales</taxon>
        <taxon>Xylariaceae</taxon>
        <taxon>Xylaria</taxon>
    </lineage>
</organism>
<feature type="active site" evidence="16">
    <location>
        <position position="142"/>
    </location>
</feature>